<feature type="transmembrane region" description="Helical" evidence="1">
    <location>
        <begin position="76"/>
        <end position="100"/>
    </location>
</feature>
<evidence type="ECO:0000259" key="2">
    <source>
        <dbReference type="Pfam" id="PF00534"/>
    </source>
</evidence>
<dbReference type="Gene3D" id="3.40.50.2000">
    <property type="entry name" value="Glycogen Phosphorylase B"/>
    <property type="match status" value="2"/>
</dbReference>
<dbReference type="InterPro" id="IPR001296">
    <property type="entry name" value="Glyco_trans_1"/>
</dbReference>
<name>A0A109J149_9HYPH</name>
<keyword evidence="1" id="KW-0472">Membrane</keyword>
<protein>
    <submittedName>
        <fullName evidence="3">Glycosyl transferase</fullName>
    </submittedName>
</protein>
<dbReference type="EMBL" id="LNCD01000148">
    <property type="protein sequence ID" value="KWV40377.1"/>
    <property type="molecule type" value="Genomic_DNA"/>
</dbReference>
<dbReference type="OrthoDB" id="7560678at2"/>
<sequence length="355" mass="39111">MTRHIVAIGQLPPPLNGFSFATKSMIALLSEAMSVTVCNIAPAAGSPSLLRHPIKFSRVLRACLPLFRDRKHHDRICYLACEGGLGLVYTLLLVLVARLVAYSIYLHHHSFSYIDRPSLLMQAILTLGGRQLQHIFLCDIMLERFTETYGRRVRSSLISNAAYVTPQDEGDEPKDRAHLVIGMLSNLTTEKGLETFLHLARQARSENVPIRAILAGPAGASERVAIDAAVAELGDTLDYRGALYDDAKAAFHRELDVFVFPTAYDNEAQPLVIFEAKAAGNAVISSDRGCIRKQLDENDLLIHSGGEFVPTALAWLAAMSPEPALEARRKAIRQAYRTRHAKARAAIGTLLDFDE</sequence>
<dbReference type="RefSeq" id="WP_062376261.1">
    <property type="nucleotide sequence ID" value="NZ_LNCD01000148.1"/>
</dbReference>
<comment type="caution">
    <text evidence="3">The sequence shown here is derived from an EMBL/GenBank/DDBJ whole genome shotgun (WGS) entry which is preliminary data.</text>
</comment>
<keyword evidence="3" id="KW-0808">Transferase</keyword>
<keyword evidence="4" id="KW-1185">Reference proteome</keyword>
<dbReference type="SUPFAM" id="SSF53756">
    <property type="entry name" value="UDP-Glycosyltransferase/glycogen phosphorylase"/>
    <property type="match status" value="1"/>
</dbReference>
<keyword evidence="1" id="KW-1133">Transmembrane helix</keyword>
<keyword evidence="1" id="KW-0812">Transmembrane</keyword>
<accession>A0A109J149</accession>
<reference evidence="3 4" key="1">
    <citation type="submission" date="2015-11" db="EMBL/GenBank/DDBJ databases">
        <title>Draft Genome Sequence of the Strain BR 10423 (Rhizobium sp.) isolated from nodules of Mimosa pudica.</title>
        <authorList>
            <person name="Barauna A.C."/>
            <person name="Zilli J.E."/>
            <person name="Simoes-Araujo J.L."/>
            <person name="Reis V.M."/>
            <person name="James E.K."/>
            <person name="Reis F.B.Jr."/>
            <person name="Rouws L.F."/>
            <person name="Passos S.R."/>
            <person name="Gois S.R."/>
        </authorList>
    </citation>
    <scope>NUCLEOTIDE SEQUENCE [LARGE SCALE GENOMIC DNA]</scope>
    <source>
        <strain evidence="3 4">BR10423</strain>
    </source>
</reference>
<gene>
    <name evidence="3" type="ORF">AS026_25995</name>
</gene>
<dbReference type="Proteomes" id="UP000068164">
    <property type="component" value="Unassembled WGS sequence"/>
</dbReference>
<proteinExistence type="predicted"/>
<dbReference type="Pfam" id="PF00534">
    <property type="entry name" value="Glycos_transf_1"/>
    <property type="match status" value="1"/>
</dbReference>
<evidence type="ECO:0000313" key="3">
    <source>
        <dbReference type="EMBL" id="KWV40377.1"/>
    </source>
</evidence>
<dbReference type="CDD" id="cd03801">
    <property type="entry name" value="GT4_PimA-like"/>
    <property type="match status" value="1"/>
</dbReference>
<feature type="domain" description="Glycosyl transferase family 1" evidence="2">
    <location>
        <begin position="173"/>
        <end position="304"/>
    </location>
</feature>
<dbReference type="GO" id="GO:0016757">
    <property type="term" value="F:glycosyltransferase activity"/>
    <property type="evidence" value="ECO:0007669"/>
    <property type="project" value="InterPro"/>
</dbReference>
<evidence type="ECO:0000256" key="1">
    <source>
        <dbReference type="SAM" id="Phobius"/>
    </source>
</evidence>
<organism evidence="3 4">
    <name type="scientific">Rhizobium altiplani</name>
    <dbReference type="NCBI Taxonomy" id="1864509"/>
    <lineage>
        <taxon>Bacteria</taxon>
        <taxon>Pseudomonadati</taxon>
        <taxon>Pseudomonadota</taxon>
        <taxon>Alphaproteobacteria</taxon>
        <taxon>Hyphomicrobiales</taxon>
        <taxon>Rhizobiaceae</taxon>
        <taxon>Rhizobium/Agrobacterium group</taxon>
        <taxon>Rhizobium</taxon>
    </lineage>
</organism>
<dbReference type="AlphaFoldDB" id="A0A109J149"/>
<evidence type="ECO:0000313" key="4">
    <source>
        <dbReference type="Proteomes" id="UP000068164"/>
    </source>
</evidence>